<name>A0A0L6UKT3_9BASI</name>
<accession>A0A0L6UKT3</accession>
<reference evidence="1 2" key="1">
    <citation type="submission" date="2015-08" db="EMBL/GenBank/DDBJ databases">
        <title>Next Generation Sequencing and Analysis of the Genome of Puccinia sorghi L Schw, the Causal Agent of Maize Common Rust.</title>
        <authorList>
            <person name="Rochi L."/>
            <person name="Burguener G."/>
            <person name="Darino M."/>
            <person name="Turjanski A."/>
            <person name="Kreff E."/>
            <person name="Dieguez M.J."/>
            <person name="Sacco F."/>
        </authorList>
    </citation>
    <scope>NUCLEOTIDE SEQUENCE [LARGE SCALE GENOMIC DNA]</scope>
    <source>
        <strain evidence="1 2">RO10H11247</strain>
    </source>
</reference>
<dbReference type="VEuPathDB" id="FungiDB:VP01_5690g1"/>
<protein>
    <submittedName>
        <fullName evidence="1">Uncharacterized protein</fullName>
    </submittedName>
</protein>
<evidence type="ECO:0000313" key="2">
    <source>
        <dbReference type="Proteomes" id="UP000037035"/>
    </source>
</evidence>
<evidence type="ECO:0000313" key="1">
    <source>
        <dbReference type="EMBL" id="KNZ48410.1"/>
    </source>
</evidence>
<organism evidence="1 2">
    <name type="scientific">Puccinia sorghi</name>
    <dbReference type="NCBI Taxonomy" id="27349"/>
    <lineage>
        <taxon>Eukaryota</taxon>
        <taxon>Fungi</taxon>
        <taxon>Dikarya</taxon>
        <taxon>Basidiomycota</taxon>
        <taxon>Pucciniomycotina</taxon>
        <taxon>Pucciniomycetes</taxon>
        <taxon>Pucciniales</taxon>
        <taxon>Pucciniaceae</taxon>
        <taxon>Puccinia</taxon>
    </lineage>
</organism>
<proteinExistence type="predicted"/>
<dbReference type="Proteomes" id="UP000037035">
    <property type="component" value="Unassembled WGS sequence"/>
</dbReference>
<dbReference type="EMBL" id="LAVV01010930">
    <property type="protein sequence ID" value="KNZ48410.1"/>
    <property type="molecule type" value="Genomic_DNA"/>
</dbReference>
<comment type="caution">
    <text evidence="1">The sequence shown here is derived from an EMBL/GenBank/DDBJ whole genome shotgun (WGS) entry which is preliminary data.</text>
</comment>
<dbReference type="OrthoDB" id="2515050at2759"/>
<keyword evidence="2" id="KW-1185">Reference proteome</keyword>
<gene>
    <name evidence="1" type="ORF">VP01_5690g1</name>
</gene>
<dbReference type="AlphaFoldDB" id="A0A0L6UKT3"/>
<sequence>MEKLKALISGKMTIKWDEDVNSLVGIQIRKTAEGYRLQQPLLIHKLLKEDESGMTAATPLADTSLEYNEATTPDTAYLS</sequence>